<sequence length="118" mass="13690">MWIATFAVMTFTVFGLKDWISGHQWDLLPRALYSTFARQLWAFALAWIVIACYYGYGGVINTVMSWPFWIPLARLSYSTYLVHIWVLTLVVGISHSHLHYSGMCDLVNCFLFFHNNTS</sequence>
<reference evidence="2 3" key="1">
    <citation type="submission" date="2014-03" db="EMBL/GenBank/DDBJ databases">
        <title>Draft genome of the hookworm Oesophagostomum dentatum.</title>
        <authorList>
            <person name="Mitreva M."/>
        </authorList>
    </citation>
    <scope>NUCLEOTIDE SEQUENCE [LARGE SCALE GENOMIC DNA]</scope>
    <source>
        <strain evidence="2 3">OD-Hann</strain>
    </source>
</reference>
<dbReference type="EMBL" id="KN611090">
    <property type="protein sequence ID" value="KHJ77108.1"/>
    <property type="molecule type" value="Genomic_DNA"/>
</dbReference>
<dbReference type="OrthoDB" id="207378at2759"/>
<name>A0A0B1RVJ3_OESDE</name>
<evidence type="ECO:0000313" key="3">
    <source>
        <dbReference type="Proteomes" id="UP000053660"/>
    </source>
</evidence>
<keyword evidence="1" id="KW-0812">Transmembrane</keyword>
<dbReference type="PANTHER" id="PTHR11161:SF55">
    <property type="entry name" value="NOSE RESISTANT-TO-FLUOXETINE PROTEIN N-TERMINAL DOMAIN-CONTAINING PROTEIN"/>
    <property type="match status" value="1"/>
</dbReference>
<evidence type="ECO:0000256" key="1">
    <source>
        <dbReference type="SAM" id="Phobius"/>
    </source>
</evidence>
<feature type="transmembrane region" description="Helical" evidence="1">
    <location>
        <begin position="77"/>
        <end position="98"/>
    </location>
</feature>
<dbReference type="Proteomes" id="UP000053660">
    <property type="component" value="Unassembled WGS sequence"/>
</dbReference>
<protein>
    <recommendedName>
        <fullName evidence="4">Acyltransferase 3 domain-containing protein</fullName>
    </recommendedName>
</protein>
<gene>
    <name evidence="2" type="ORF">OESDEN_23272</name>
</gene>
<accession>A0A0B1RVJ3</accession>
<feature type="transmembrane region" description="Helical" evidence="1">
    <location>
        <begin position="39"/>
        <end position="56"/>
    </location>
</feature>
<organism evidence="2 3">
    <name type="scientific">Oesophagostomum dentatum</name>
    <name type="common">Nodular worm</name>
    <dbReference type="NCBI Taxonomy" id="61180"/>
    <lineage>
        <taxon>Eukaryota</taxon>
        <taxon>Metazoa</taxon>
        <taxon>Ecdysozoa</taxon>
        <taxon>Nematoda</taxon>
        <taxon>Chromadorea</taxon>
        <taxon>Rhabditida</taxon>
        <taxon>Rhabditina</taxon>
        <taxon>Rhabditomorpha</taxon>
        <taxon>Strongyloidea</taxon>
        <taxon>Strongylidae</taxon>
        <taxon>Oesophagostomum</taxon>
    </lineage>
</organism>
<keyword evidence="1" id="KW-0472">Membrane</keyword>
<keyword evidence="3" id="KW-1185">Reference proteome</keyword>
<evidence type="ECO:0008006" key="4">
    <source>
        <dbReference type="Google" id="ProtNLM"/>
    </source>
</evidence>
<evidence type="ECO:0000313" key="2">
    <source>
        <dbReference type="EMBL" id="KHJ77108.1"/>
    </source>
</evidence>
<dbReference type="InterPro" id="IPR052728">
    <property type="entry name" value="O2_lipid_transport_reg"/>
</dbReference>
<keyword evidence="1" id="KW-1133">Transmembrane helix</keyword>
<proteinExistence type="predicted"/>
<dbReference type="AlphaFoldDB" id="A0A0B1RVJ3"/>
<dbReference type="PANTHER" id="PTHR11161">
    <property type="entry name" value="O-ACYLTRANSFERASE"/>
    <property type="match status" value="1"/>
</dbReference>